<comment type="catalytic activity">
    <reaction evidence="7 8">
        <text>4 porphobilinogen + H2O = hydroxymethylbilane + 4 NH4(+)</text>
        <dbReference type="Rhea" id="RHEA:13185"/>
        <dbReference type="ChEBI" id="CHEBI:15377"/>
        <dbReference type="ChEBI" id="CHEBI:28938"/>
        <dbReference type="ChEBI" id="CHEBI:57845"/>
        <dbReference type="ChEBI" id="CHEBI:58126"/>
        <dbReference type="EC" id="2.5.1.61"/>
    </reaction>
</comment>
<dbReference type="PANTHER" id="PTHR11557:SF0">
    <property type="entry name" value="PORPHOBILINOGEN DEAMINASE"/>
    <property type="match status" value="1"/>
</dbReference>
<evidence type="ECO:0000259" key="9">
    <source>
        <dbReference type="Pfam" id="PF01379"/>
    </source>
</evidence>
<keyword evidence="6 8" id="KW-0627">Porphyrin biosynthesis</keyword>
<feature type="modified residue" description="S-(dipyrrolylmethanemethyl)cysteine" evidence="8">
    <location>
        <position position="246"/>
    </location>
</feature>
<comment type="subunit">
    <text evidence="4 8">Monomer.</text>
</comment>
<evidence type="ECO:0000313" key="12">
    <source>
        <dbReference type="EMBL" id="NCU50314.1"/>
    </source>
</evidence>
<dbReference type="EMBL" id="RGGN01000018">
    <property type="protein sequence ID" value="NCU62654.1"/>
    <property type="molecule type" value="Genomic_DNA"/>
</dbReference>
<dbReference type="GO" id="GO:0004418">
    <property type="term" value="F:hydroxymethylbilane synthase activity"/>
    <property type="evidence" value="ECO:0007669"/>
    <property type="project" value="UniProtKB-UniRule"/>
</dbReference>
<evidence type="ECO:0000256" key="1">
    <source>
        <dbReference type="ARBA" id="ARBA00002869"/>
    </source>
</evidence>
<evidence type="ECO:0000313" key="13">
    <source>
        <dbReference type="EMBL" id="NCU53122.1"/>
    </source>
</evidence>
<name>A0A845S9I2_9PROT</name>
<dbReference type="Proteomes" id="UP000572953">
    <property type="component" value="Unassembled WGS sequence"/>
</dbReference>
<dbReference type="PRINTS" id="PR00151">
    <property type="entry name" value="PORPHBDMNASE"/>
</dbReference>
<evidence type="ECO:0000313" key="11">
    <source>
        <dbReference type="EMBL" id="NBN87558.1"/>
    </source>
</evidence>
<proteinExistence type="inferred from homology"/>
<dbReference type="InterPro" id="IPR022418">
    <property type="entry name" value="Porphobilinogen_deaminase_C"/>
</dbReference>
<dbReference type="PANTHER" id="PTHR11557">
    <property type="entry name" value="PORPHOBILINOGEN DEAMINASE"/>
    <property type="match status" value="1"/>
</dbReference>
<dbReference type="Gene3D" id="3.40.190.10">
    <property type="entry name" value="Periplasmic binding protein-like II"/>
    <property type="match status" value="2"/>
</dbReference>
<comment type="pathway">
    <text evidence="2">Porphyrin-containing compound metabolism; protoporphyrin-IX biosynthesis; coproporphyrinogen-III from 5-aminolevulinate: step 2/4.</text>
</comment>
<evidence type="ECO:0000256" key="8">
    <source>
        <dbReference type="HAMAP-Rule" id="MF_00260"/>
    </source>
</evidence>
<comment type="caution">
    <text evidence="14">The sequence shown here is derived from an EMBL/GenBank/DDBJ whole genome shotgun (WGS) entry which is preliminary data.</text>
</comment>
<dbReference type="InterPro" id="IPR000860">
    <property type="entry name" value="HemC"/>
</dbReference>
<organism evidence="14 15">
    <name type="scientific">Candidatus Fonsibacter lacus</name>
    <dbReference type="NCBI Taxonomy" id="2576439"/>
    <lineage>
        <taxon>Bacteria</taxon>
        <taxon>Pseudomonadati</taxon>
        <taxon>Pseudomonadota</taxon>
        <taxon>Alphaproteobacteria</taxon>
        <taxon>Candidatus Pelagibacterales</taxon>
        <taxon>Candidatus Pelagibacterales incertae sedis</taxon>
        <taxon>Candidatus Fonsibacter</taxon>
    </lineage>
</organism>
<dbReference type="GO" id="GO:0005737">
    <property type="term" value="C:cytoplasm"/>
    <property type="evidence" value="ECO:0007669"/>
    <property type="project" value="UniProtKB-UniRule"/>
</dbReference>
<feature type="domain" description="Porphobilinogen deaminase N-terminal" evidence="9">
    <location>
        <begin position="7"/>
        <end position="217"/>
    </location>
</feature>
<sequence>MLRNRKIIIGTRGSRLSLAQTEHFRDELLLAYPGVKAEQLIIKIIKTSGDKFKTENLGMMGGKGLFVKELEECLLEKSIDVAVHSLKDVPTFSSNKLSLGCFLKRTDERDAFLSPVANSFANLKPGSTVGTSSVRRFSQLKRLRDDLKIVPIRGNIDTRINKMKEGIYDSIVLAASGLKRLGFHSEVKEYFEKDTIIPSAGQGIITVQCREEDFAVKEILKTVNDKETQILAEAERSLLEVLNGACDTPVGANAIINDEGELFLQAELLSLDGKKSFRAHKTGIVEKAKTIGIDVAEEILSKAGEDFIISETKLAHTIHKKSE</sequence>
<protein>
    <recommendedName>
        <fullName evidence="8">Porphobilinogen deaminase</fullName>
        <shortName evidence="8">PBG</shortName>
        <ecNumber evidence="8">2.5.1.61</ecNumber>
    </recommendedName>
    <alternativeName>
        <fullName evidence="8">Hydroxymethylbilane synthase</fullName>
        <shortName evidence="8">HMBS</shortName>
    </alternativeName>
    <alternativeName>
        <fullName evidence="8">Pre-uroporphyrinogen synthase</fullName>
    </alternativeName>
</protein>
<dbReference type="EMBL" id="RGET01000003">
    <property type="protein sequence ID" value="NBN87558.1"/>
    <property type="molecule type" value="Genomic_DNA"/>
</dbReference>
<evidence type="ECO:0000256" key="6">
    <source>
        <dbReference type="ARBA" id="ARBA00023244"/>
    </source>
</evidence>
<dbReference type="AlphaFoldDB" id="A0A845S9I2"/>
<dbReference type="UniPathway" id="UPA00251">
    <property type="reaction ID" value="UER00319"/>
</dbReference>
<dbReference type="Proteomes" id="UP000747791">
    <property type="component" value="Unassembled WGS sequence"/>
</dbReference>
<dbReference type="InterPro" id="IPR022417">
    <property type="entry name" value="Porphobilin_deaminase_N"/>
</dbReference>
<evidence type="ECO:0000259" key="10">
    <source>
        <dbReference type="Pfam" id="PF03900"/>
    </source>
</evidence>
<dbReference type="PIRSF" id="PIRSF001438">
    <property type="entry name" value="4pyrrol_synth_OHMeBilane_synth"/>
    <property type="match status" value="1"/>
</dbReference>
<comment type="cofactor">
    <cofactor evidence="8">
        <name>dipyrromethane</name>
        <dbReference type="ChEBI" id="CHEBI:60342"/>
    </cofactor>
    <text evidence="8">Binds 1 dipyrromethane group covalently.</text>
</comment>
<dbReference type="Pfam" id="PF01379">
    <property type="entry name" value="Porphobil_deam"/>
    <property type="match status" value="1"/>
</dbReference>
<evidence type="ECO:0000256" key="4">
    <source>
        <dbReference type="ARBA" id="ARBA00011245"/>
    </source>
</evidence>
<evidence type="ECO:0000256" key="2">
    <source>
        <dbReference type="ARBA" id="ARBA00004735"/>
    </source>
</evidence>
<comment type="function">
    <text evidence="1 8">Tetrapolymerization of the monopyrrole PBG into the hydroxymethylbilane pre-uroporphyrinogen in several discrete steps.</text>
</comment>
<dbReference type="EMBL" id="RGOB01000049">
    <property type="protein sequence ID" value="NCU53122.1"/>
    <property type="molecule type" value="Genomic_DNA"/>
</dbReference>
<accession>A0A845S9I2</accession>
<dbReference type="Proteomes" id="UP000713222">
    <property type="component" value="Unassembled WGS sequence"/>
</dbReference>
<evidence type="ECO:0000313" key="14">
    <source>
        <dbReference type="EMBL" id="NCU62654.1"/>
    </source>
</evidence>
<dbReference type="SUPFAM" id="SSF53850">
    <property type="entry name" value="Periplasmic binding protein-like II"/>
    <property type="match status" value="1"/>
</dbReference>
<dbReference type="Gene3D" id="3.30.160.40">
    <property type="entry name" value="Porphobilinogen deaminase, C-terminal domain"/>
    <property type="match status" value="1"/>
</dbReference>
<dbReference type="NCBIfam" id="TIGR00212">
    <property type="entry name" value="hemC"/>
    <property type="match status" value="1"/>
</dbReference>
<reference evidence="14 15" key="1">
    <citation type="submission" date="2018-10" db="EMBL/GenBank/DDBJ databases">
        <title>Iterative Subtractive Binning of Freshwater Chronoseries Metagenomes Recovers Nearly Complete Genomes from over Four Hundred Novel Species.</title>
        <authorList>
            <person name="Rodriguez-R L.M."/>
            <person name="Tsementzi D."/>
            <person name="Luo C."/>
            <person name="Konstantinidis K.T."/>
        </authorList>
    </citation>
    <scope>NUCLEOTIDE SEQUENCE [LARGE SCALE GENOMIC DNA]</scope>
    <source>
        <strain evidence="14">WB7_2B_003</strain>
        <strain evidence="11">WB7_6_001</strain>
        <strain evidence="12">WB8_1A_003</strain>
        <strain evidence="13">WB8_2A_004</strain>
    </source>
</reference>
<dbReference type="GO" id="GO:0006782">
    <property type="term" value="P:protoporphyrinogen IX biosynthetic process"/>
    <property type="evidence" value="ECO:0007669"/>
    <property type="project" value="UniProtKB-UniRule"/>
</dbReference>
<comment type="miscellaneous">
    <text evidence="8">The porphobilinogen subunits are added to the dipyrromethane group.</text>
</comment>
<dbReference type="FunFam" id="3.40.190.10:FF:000005">
    <property type="entry name" value="Porphobilinogen deaminase"/>
    <property type="match status" value="1"/>
</dbReference>
<dbReference type="SUPFAM" id="SSF54782">
    <property type="entry name" value="Porphobilinogen deaminase (hydroxymethylbilane synthase), C-terminal domain"/>
    <property type="match status" value="1"/>
</dbReference>
<dbReference type="InterPro" id="IPR036803">
    <property type="entry name" value="Porphobilinogen_deaminase_C_sf"/>
</dbReference>
<dbReference type="PROSITE" id="PS00533">
    <property type="entry name" value="PORPHOBILINOGEN_DEAM"/>
    <property type="match status" value="1"/>
</dbReference>
<dbReference type="EMBL" id="RGMI01000017">
    <property type="protein sequence ID" value="NCU50314.1"/>
    <property type="molecule type" value="Genomic_DNA"/>
</dbReference>
<evidence type="ECO:0000313" key="15">
    <source>
        <dbReference type="Proteomes" id="UP000572953"/>
    </source>
</evidence>
<dbReference type="Proteomes" id="UP000699985">
    <property type="component" value="Unassembled WGS sequence"/>
</dbReference>
<evidence type="ECO:0000256" key="5">
    <source>
        <dbReference type="ARBA" id="ARBA00022679"/>
    </source>
</evidence>
<dbReference type="EC" id="2.5.1.61" evidence="8"/>
<keyword evidence="5 8" id="KW-0808">Transferase</keyword>
<dbReference type="Pfam" id="PF03900">
    <property type="entry name" value="Porphobil_deamC"/>
    <property type="match status" value="1"/>
</dbReference>
<gene>
    <name evidence="8" type="primary">hemC</name>
    <name evidence="11" type="ORF">EBV32_00465</name>
    <name evidence="14" type="ORF">EBV78_00950</name>
    <name evidence="12" type="ORF">EBX29_00840</name>
    <name evidence="13" type="ORF">EBX74_02305</name>
</gene>
<comment type="similarity">
    <text evidence="3 8">Belongs to the HMBS family.</text>
</comment>
<evidence type="ECO:0000256" key="7">
    <source>
        <dbReference type="ARBA" id="ARBA00048169"/>
    </source>
</evidence>
<dbReference type="InterPro" id="IPR022419">
    <property type="entry name" value="Porphobilin_deaminase_cofac_BS"/>
</dbReference>
<dbReference type="HAMAP" id="MF_00260">
    <property type="entry name" value="Porphobil_deam"/>
    <property type="match status" value="1"/>
</dbReference>
<evidence type="ECO:0000256" key="3">
    <source>
        <dbReference type="ARBA" id="ARBA00005638"/>
    </source>
</evidence>
<feature type="domain" description="Porphobilinogen deaminase C-terminal" evidence="10">
    <location>
        <begin position="232"/>
        <end position="300"/>
    </location>
</feature>